<keyword evidence="1" id="KW-0732">Signal</keyword>
<proteinExistence type="predicted"/>
<organism evidence="2 3">
    <name type="scientific">Pendulispora brunnea</name>
    <dbReference type="NCBI Taxonomy" id="2905690"/>
    <lineage>
        <taxon>Bacteria</taxon>
        <taxon>Pseudomonadati</taxon>
        <taxon>Myxococcota</taxon>
        <taxon>Myxococcia</taxon>
        <taxon>Myxococcales</taxon>
        <taxon>Sorangiineae</taxon>
        <taxon>Pendulisporaceae</taxon>
        <taxon>Pendulispora</taxon>
    </lineage>
</organism>
<dbReference type="RefSeq" id="WP_394848655.1">
    <property type="nucleotide sequence ID" value="NZ_CP089982.1"/>
</dbReference>
<dbReference type="PROSITE" id="PS51257">
    <property type="entry name" value="PROKAR_LIPOPROTEIN"/>
    <property type="match status" value="1"/>
</dbReference>
<evidence type="ECO:0008006" key="4">
    <source>
        <dbReference type="Google" id="ProtNLM"/>
    </source>
</evidence>
<evidence type="ECO:0000313" key="2">
    <source>
        <dbReference type="EMBL" id="WXA98038.1"/>
    </source>
</evidence>
<accession>A0ABZ2KH84</accession>
<gene>
    <name evidence="2" type="ORF">LZC95_14500</name>
</gene>
<dbReference type="Proteomes" id="UP001379533">
    <property type="component" value="Chromosome"/>
</dbReference>
<dbReference type="EMBL" id="CP089982">
    <property type="protein sequence ID" value="WXA98038.1"/>
    <property type="molecule type" value="Genomic_DNA"/>
</dbReference>
<feature type="chain" id="PRO_5046842738" description="Lipoprotein" evidence="1">
    <location>
        <begin position="17"/>
        <end position="268"/>
    </location>
</feature>
<sequence>MKALYFALVIGSTALAGCSSSSDTTTGKRIVLDTKIATDPPATQAFANSQGWSISLRKVALSVGSLYYFDGATIFSYAAPKRKTPLDRIEEFLGIGIAYAHPGHYIPGNAKGQMLNPSSVDLVGGAVSLPVGDGVSGIVRSATFAYNAPPTGPQASALGSHVVVLEGTATKGSDARIFRAEIDEADVVNTKNAAAIEGCPFTETDMEGDGVVTVTIKLPLWFDQVEFDSIPASADGNPVLMPAEAIGRKELVRGMKAGDGYVFSYSEK</sequence>
<reference evidence="2 3" key="1">
    <citation type="submission" date="2021-12" db="EMBL/GenBank/DDBJ databases">
        <title>Discovery of the Pendulisporaceae a myxobacterial family with distinct sporulation behavior and unique specialized metabolism.</title>
        <authorList>
            <person name="Garcia R."/>
            <person name="Popoff A."/>
            <person name="Bader C.D."/>
            <person name="Loehr J."/>
            <person name="Walesch S."/>
            <person name="Walt C."/>
            <person name="Boldt J."/>
            <person name="Bunk B."/>
            <person name="Haeckl F.J.F.P.J."/>
            <person name="Gunesch A.P."/>
            <person name="Birkelbach J."/>
            <person name="Nuebel U."/>
            <person name="Pietschmann T."/>
            <person name="Bach T."/>
            <person name="Mueller R."/>
        </authorList>
    </citation>
    <scope>NUCLEOTIDE SEQUENCE [LARGE SCALE GENOMIC DNA]</scope>
    <source>
        <strain evidence="2 3">MSr12523</strain>
    </source>
</reference>
<keyword evidence="3" id="KW-1185">Reference proteome</keyword>
<feature type="signal peptide" evidence="1">
    <location>
        <begin position="1"/>
        <end position="16"/>
    </location>
</feature>
<name>A0ABZ2KH84_9BACT</name>
<evidence type="ECO:0000313" key="3">
    <source>
        <dbReference type="Proteomes" id="UP001379533"/>
    </source>
</evidence>
<evidence type="ECO:0000256" key="1">
    <source>
        <dbReference type="SAM" id="SignalP"/>
    </source>
</evidence>
<protein>
    <recommendedName>
        <fullName evidence="4">Lipoprotein</fullName>
    </recommendedName>
</protein>